<protein>
    <submittedName>
        <fullName evidence="1">Uncharacterized protein</fullName>
    </submittedName>
</protein>
<dbReference type="AlphaFoldDB" id="A0A4R7UTF6"/>
<gene>
    <name evidence="1" type="ORF">EDF87_12183</name>
</gene>
<sequence length="69" mass="7473">MVNEEGVIVPEAMTTGVLPGARERELLKRMLAEVILLTASSAGFKTADYATRCQRANFLQSNSNSSRNG</sequence>
<evidence type="ECO:0000313" key="2">
    <source>
        <dbReference type="Proteomes" id="UP000295804"/>
    </source>
</evidence>
<reference evidence="1 2" key="1">
    <citation type="submission" date="2019-03" db="EMBL/GenBank/DDBJ databases">
        <title>Genomic analyses of the natural microbiome of Caenorhabditis elegans.</title>
        <authorList>
            <person name="Samuel B."/>
        </authorList>
    </citation>
    <scope>NUCLEOTIDE SEQUENCE [LARGE SCALE GENOMIC DNA]</scope>
    <source>
        <strain evidence="1 2">BIGb0525</strain>
    </source>
</reference>
<comment type="caution">
    <text evidence="1">The sequence shown here is derived from an EMBL/GenBank/DDBJ whole genome shotgun (WGS) entry which is preliminary data.</text>
</comment>
<proteinExistence type="predicted"/>
<accession>A0A4R7UTF6</accession>
<dbReference type="EMBL" id="SOCQ01000021">
    <property type="protein sequence ID" value="TDV39933.1"/>
    <property type="molecule type" value="Genomic_DNA"/>
</dbReference>
<organism evidence="1 2">
    <name type="scientific">Pseudomonas helmanticensis</name>
    <dbReference type="NCBI Taxonomy" id="1471381"/>
    <lineage>
        <taxon>Bacteria</taxon>
        <taxon>Pseudomonadati</taxon>
        <taxon>Pseudomonadota</taxon>
        <taxon>Gammaproteobacteria</taxon>
        <taxon>Pseudomonadales</taxon>
        <taxon>Pseudomonadaceae</taxon>
        <taxon>Pseudomonas</taxon>
    </lineage>
</organism>
<dbReference type="Proteomes" id="UP000295804">
    <property type="component" value="Unassembled WGS sequence"/>
</dbReference>
<name>A0A4R7UTF6_9PSED</name>
<evidence type="ECO:0000313" key="1">
    <source>
        <dbReference type="EMBL" id="TDV39933.1"/>
    </source>
</evidence>